<dbReference type="InterPro" id="IPR002560">
    <property type="entry name" value="Transposase_DDE"/>
</dbReference>
<dbReference type="PANTHER" id="PTHR33498:SF1">
    <property type="entry name" value="TRANSPOSASE FOR INSERTION SEQUENCE ELEMENT IS1557"/>
    <property type="match status" value="1"/>
</dbReference>
<evidence type="ECO:0000313" key="2">
    <source>
        <dbReference type="EMBL" id="MDQ0232438.1"/>
    </source>
</evidence>
<dbReference type="Proteomes" id="UP001234495">
    <property type="component" value="Unassembled WGS sequence"/>
</dbReference>
<dbReference type="InterPro" id="IPR047951">
    <property type="entry name" value="Transpos_ISL3"/>
</dbReference>
<comment type="caution">
    <text evidence="2">The sequence shown here is derived from an EMBL/GenBank/DDBJ whole genome shotgun (WGS) entry which is preliminary data.</text>
</comment>
<accession>A0ABT9ZJH5</accession>
<organism evidence="2 3">
    <name type="scientific">Metabacillus malikii</name>
    <dbReference type="NCBI Taxonomy" id="1504265"/>
    <lineage>
        <taxon>Bacteria</taxon>
        <taxon>Bacillati</taxon>
        <taxon>Bacillota</taxon>
        <taxon>Bacilli</taxon>
        <taxon>Bacillales</taxon>
        <taxon>Bacillaceae</taxon>
        <taxon>Metabacillus</taxon>
    </lineage>
</organism>
<protein>
    <recommendedName>
        <fullName evidence="1">Transposase IS204/IS1001/IS1096/IS1165 DDE domain-containing protein</fullName>
    </recommendedName>
</protein>
<evidence type="ECO:0000313" key="3">
    <source>
        <dbReference type="Proteomes" id="UP001234495"/>
    </source>
</evidence>
<keyword evidence="3" id="KW-1185">Reference proteome</keyword>
<name>A0ABT9ZJH5_9BACI</name>
<proteinExistence type="predicted"/>
<evidence type="ECO:0000259" key="1">
    <source>
        <dbReference type="Pfam" id="PF01610"/>
    </source>
</evidence>
<dbReference type="PANTHER" id="PTHR33498">
    <property type="entry name" value="TRANSPOSASE FOR INSERTION SEQUENCE ELEMENT IS1557"/>
    <property type="match status" value="1"/>
</dbReference>
<sequence>MSVKERRQLMRDRYVLLTRSKDLTDFDDQIKLQVWTQNFPLLGQAYELKEQFFNIYEAESINDAYKLYQNWLSNIPKELITYFEDLMKAMNNWEEEIFNYFNYPITNAYKESLNRLIKTMNHVGRGYSFEALRAKILFTQGYRKVKKKKKFKEVEVTFGKMLPGQFPGWSQTGYEWVYKEIYGADFSTLIKAMEEGTF</sequence>
<dbReference type="EMBL" id="JAUSUD010000021">
    <property type="protein sequence ID" value="MDQ0232438.1"/>
    <property type="molecule type" value="Genomic_DNA"/>
</dbReference>
<gene>
    <name evidence="2" type="ORF">J2S19_003749</name>
</gene>
<dbReference type="Pfam" id="PF01610">
    <property type="entry name" value="DDE_Tnp_ISL3"/>
    <property type="match status" value="1"/>
</dbReference>
<feature type="domain" description="Transposase IS204/IS1001/IS1096/IS1165 DDE" evidence="1">
    <location>
        <begin position="4"/>
        <end position="136"/>
    </location>
</feature>
<reference evidence="2 3" key="1">
    <citation type="submission" date="2023-07" db="EMBL/GenBank/DDBJ databases">
        <title>Genomic Encyclopedia of Type Strains, Phase IV (KMG-IV): sequencing the most valuable type-strain genomes for metagenomic binning, comparative biology and taxonomic classification.</title>
        <authorList>
            <person name="Goeker M."/>
        </authorList>
    </citation>
    <scope>NUCLEOTIDE SEQUENCE [LARGE SCALE GENOMIC DNA]</scope>
    <source>
        <strain evidence="2 3">DSM 29005</strain>
    </source>
</reference>